<keyword evidence="3 5" id="KW-1133">Transmembrane helix</keyword>
<feature type="transmembrane region" description="Helical" evidence="5">
    <location>
        <begin position="362"/>
        <end position="381"/>
    </location>
</feature>
<accession>A0ABR2WLT8</accession>
<feature type="domain" description="Calcineurin-like phosphoesterase" evidence="6">
    <location>
        <begin position="73"/>
        <end position="296"/>
    </location>
</feature>
<evidence type="ECO:0000256" key="5">
    <source>
        <dbReference type="SAM" id="Phobius"/>
    </source>
</evidence>
<comment type="caution">
    <text evidence="7">The sequence shown here is derived from an EMBL/GenBank/DDBJ whole genome shotgun (WGS) entry which is preliminary data.</text>
</comment>
<gene>
    <name evidence="7" type="ORF">K7432_011749</name>
</gene>
<evidence type="ECO:0000313" key="8">
    <source>
        <dbReference type="Proteomes" id="UP001479436"/>
    </source>
</evidence>
<evidence type="ECO:0000256" key="2">
    <source>
        <dbReference type="ARBA" id="ARBA00022692"/>
    </source>
</evidence>
<proteinExistence type="predicted"/>
<evidence type="ECO:0000259" key="6">
    <source>
        <dbReference type="Pfam" id="PF00149"/>
    </source>
</evidence>
<dbReference type="InterPro" id="IPR029052">
    <property type="entry name" value="Metallo-depent_PP-like"/>
</dbReference>
<comment type="subcellular location">
    <subcellularLocation>
        <location evidence="1">Membrane</location>
        <topology evidence="1">Multi-pass membrane protein</topology>
    </subcellularLocation>
</comment>
<dbReference type="EMBL" id="JASJQH010000944">
    <property type="protein sequence ID" value="KAK9762471.1"/>
    <property type="molecule type" value="Genomic_DNA"/>
</dbReference>
<dbReference type="InterPro" id="IPR033308">
    <property type="entry name" value="PGAP5/Cdc1/Ted1"/>
</dbReference>
<name>A0ABR2WLT8_9FUNG</name>
<dbReference type="Gene3D" id="3.60.21.10">
    <property type="match status" value="1"/>
</dbReference>
<evidence type="ECO:0000256" key="1">
    <source>
        <dbReference type="ARBA" id="ARBA00004141"/>
    </source>
</evidence>
<sequence length="430" mass="48882">MNSVNFPRVLRIVKKKILLAVGTFSFRPPNILKILWALLLLYGEILCFYLAIWSCTWPTLSHWTLPQGKTPIRLALIADPQITDAYSYKQHGFILRLVEFYTDIYMKRTYRILQSQMEPQVIFYLGDLFDGGREWEDKAWFEEYDRFSSVFSTVKSSTYLFSVAGNHDIGFGKSTVPHAYDRFIDKFGEINYSVNIGNHSIVVLNTMALNGGSEKYAREAQALIEKSKDTLLPKVLITHVPLYRPDTATCGPLRNGPTPIHQGKGYQFQNLIEKDPSNLILNGVKPVLILSGDDHDQCEHVHHYKGGAAVEHTIGTFSWAQGNSIPSFGLLSLHNPDGAETQSPEESFALDICLLPNQLTIYLMYIVALVWSIIIILVHLMREYKLNSNLYGDSKRSKCISLLKEFFSTLAEVAFTAICVYIFCIIWFVI</sequence>
<feature type="transmembrane region" description="Helical" evidence="5">
    <location>
        <begin position="34"/>
        <end position="53"/>
    </location>
</feature>
<dbReference type="InterPro" id="IPR004843">
    <property type="entry name" value="Calcineurin-like_PHP"/>
</dbReference>
<dbReference type="Pfam" id="PF00149">
    <property type="entry name" value="Metallophos"/>
    <property type="match status" value="1"/>
</dbReference>
<keyword evidence="2 5" id="KW-0812">Transmembrane</keyword>
<evidence type="ECO:0000256" key="3">
    <source>
        <dbReference type="ARBA" id="ARBA00022989"/>
    </source>
</evidence>
<dbReference type="SUPFAM" id="SSF56300">
    <property type="entry name" value="Metallo-dependent phosphatases"/>
    <property type="match status" value="1"/>
</dbReference>
<reference evidence="7 8" key="1">
    <citation type="submission" date="2023-04" db="EMBL/GenBank/DDBJ databases">
        <title>Genome of Basidiobolus ranarum AG-B5.</title>
        <authorList>
            <person name="Stajich J.E."/>
            <person name="Carter-House D."/>
            <person name="Gryganskyi A."/>
        </authorList>
    </citation>
    <scope>NUCLEOTIDE SEQUENCE [LARGE SCALE GENOMIC DNA]</scope>
    <source>
        <strain evidence="7 8">AG-B5</strain>
    </source>
</reference>
<dbReference type="PANTHER" id="PTHR13315:SF4">
    <property type="entry name" value="METALLOPHOSPHOESTERASE, ISOFORM E"/>
    <property type="match status" value="1"/>
</dbReference>
<keyword evidence="8" id="KW-1185">Reference proteome</keyword>
<evidence type="ECO:0000256" key="4">
    <source>
        <dbReference type="ARBA" id="ARBA00023136"/>
    </source>
</evidence>
<dbReference type="PANTHER" id="PTHR13315">
    <property type="entry name" value="METALLO PHOSPHOESTERASE RELATED"/>
    <property type="match status" value="1"/>
</dbReference>
<feature type="transmembrane region" description="Helical" evidence="5">
    <location>
        <begin position="402"/>
        <end position="429"/>
    </location>
</feature>
<keyword evidence="4 5" id="KW-0472">Membrane</keyword>
<dbReference type="Proteomes" id="UP001479436">
    <property type="component" value="Unassembled WGS sequence"/>
</dbReference>
<organism evidence="7 8">
    <name type="scientific">Basidiobolus ranarum</name>
    <dbReference type="NCBI Taxonomy" id="34480"/>
    <lineage>
        <taxon>Eukaryota</taxon>
        <taxon>Fungi</taxon>
        <taxon>Fungi incertae sedis</taxon>
        <taxon>Zoopagomycota</taxon>
        <taxon>Entomophthoromycotina</taxon>
        <taxon>Basidiobolomycetes</taxon>
        <taxon>Basidiobolales</taxon>
        <taxon>Basidiobolaceae</taxon>
        <taxon>Basidiobolus</taxon>
    </lineage>
</organism>
<protein>
    <recommendedName>
        <fullName evidence="6">Calcineurin-like phosphoesterase domain-containing protein</fullName>
    </recommendedName>
</protein>
<evidence type="ECO:0000313" key="7">
    <source>
        <dbReference type="EMBL" id="KAK9762471.1"/>
    </source>
</evidence>